<comment type="caution">
    <text evidence="5">The sequence shown here is derived from an EMBL/GenBank/DDBJ whole genome shotgun (WGS) entry which is preliminary data.</text>
</comment>
<dbReference type="Pfam" id="PF12848">
    <property type="entry name" value="ABC_tran_Xtn"/>
    <property type="match status" value="1"/>
</dbReference>
<dbReference type="PANTHER" id="PTHR42855:SF2">
    <property type="entry name" value="DRUG RESISTANCE ABC TRANSPORTER,ATP-BINDING PROTEIN"/>
    <property type="match status" value="1"/>
</dbReference>
<dbReference type="InterPro" id="IPR032781">
    <property type="entry name" value="ABC_tran_Xtn"/>
</dbReference>
<evidence type="ECO:0000313" key="6">
    <source>
        <dbReference type="Proteomes" id="UP001649381"/>
    </source>
</evidence>
<keyword evidence="3" id="KW-0175">Coiled coil</keyword>
<dbReference type="PROSITE" id="PS50893">
    <property type="entry name" value="ABC_TRANSPORTER_2"/>
    <property type="match status" value="2"/>
</dbReference>
<dbReference type="InterPro" id="IPR003593">
    <property type="entry name" value="AAA+_ATPase"/>
</dbReference>
<organism evidence="5 6">
    <name type="scientific">Pseudalkalibacillus berkeleyi</name>
    <dbReference type="NCBI Taxonomy" id="1069813"/>
    <lineage>
        <taxon>Bacteria</taxon>
        <taxon>Bacillati</taxon>
        <taxon>Bacillota</taxon>
        <taxon>Bacilli</taxon>
        <taxon>Bacillales</taxon>
        <taxon>Fictibacillaceae</taxon>
        <taxon>Pseudalkalibacillus</taxon>
    </lineage>
</organism>
<accession>A0ABS9H509</accession>
<proteinExistence type="predicted"/>
<feature type="domain" description="ABC transporter" evidence="4">
    <location>
        <begin position="346"/>
        <end position="559"/>
    </location>
</feature>
<evidence type="ECO:0000256" key="2">
    <source>
        <dbReference type="ARBA" id="ARBA00022840"/>
    </source>
</evidence>
<dbReference type="Gene3D" id="3.40.50.300">
    <property type="entry name" value="P-loop containing nucleotide triphosphate hydrolases"/>
    <property type="match status" value="2"/>
</dbReference>
<dbReference type="SMART" id="SM00382">
    <property type="entry name" value="AAA"/>
    <property type="match status" value="2"/>
</dbReference>
<feature type="coiled-coil region" evidence="3">
    <location>
        <begin position="254"/>
        <end position="320"/>
    </location>
</feature>
<dbReference type="CDD" id="cd03221">
    <property type="entry name" value="ABCF_EF-3"/>
    <property type="match status" value="2"/>
</dbReference>
<dbReference type="EMBL" id="JAKIJS010000001">
    <property type="protein sequence ID" value="MCF6139034.1"/>
    <property type="molecule type" value="Genomic_DNA"/>
</dbReference>
<dbReference type="InterPro" id="IPR003439">
    <property type="entry name" value="ABC_transporter-like_ATP-bd"/>
</dbReference>
<name>A0ABS9H509_9BACL</name>
<keyword evidence="1" id="KW-0547">Nucleotide-binding</keyword>
<reference evidence="5 6" key="1">
    <citation type="submission" date="2022-01" db="EMBL/GenBank/DDBJ databases">
        <title>Alkalihalobacillus sp. EGI L200015, a novel bacterium isolated from a salt lake sediment.</title>
        <authorList>
            <person name="Gao L."/>
            <person name="Fang B.-Z."/>
            <person name="Li W.-J."/>
        </authorList>
    </citation>
    <scope>NUCLEOTIDE SEQUENCE [LARGE SCALE GENOMIC DNA]</scope>
    <source>
        <strain evidence="5 6">KCTC 12718</strain>
    </source>
</reference>
<feature type="coiled-coil region" evidence="3">
    <location>
        <begin position="556"/>
        <end position="603"/>
    </location>
</feature>
<gene>
    <name evidence="5" type="primary">abc-f</name>
    <name evidence="5" type="ORF">L2716_14940</name>
</gene>
<evidence type="ECO:0000259" key="4">
    <source>
        <dbReference type="PROSITE" id="PS50893"/>
    </source>
</evidence>
<evidence type="ECO:0000256" key="3">
    <source>
        <dbReference type="SAM" id="Coils"/>
    </source>
</evidence>
<dbReference type="SUPFAM" id="SSF52540">
    <property type="entry name" value="P-loop containing nucleoside triphosphate hydrolases"/>
    <property type="match status" value="2"/>
</dbReference>
<dbReference type="PROSITE" id="PS00211">
    <property type="entry name" value="ABC_TRANSPORTER_1"/>
    <property type="match status" value="1"/>
</dbReference>
<protein>
    <submittedName>
        <fullName evidence="5">ABC-F type ribosomal protection protein</fullName>
    </submittedName>
</protein>
<dbReference type="PANTHER" id="PTHR42855">
    <property type="entry name" value="ABC TRANSPORTER ATP-BINDING SUBUNIT"/>
    <property type="match status" value="1"/>
</dbReference>
<dbReference type="Pfam" id="PF00005">
    <property type="entry name" value="ABC_tran"/>
    <property type="match status" value="2"/>
</dbReference>
<evidence type="ECO:0000313" key="5">
    <source>
        <dbReference type="EMBL" id="MCF6139034.1"/>
    </source>
</evidence>
<dbReference type="NCBIfam" id="NF000355">
    <property type="entry name" value="ribo_prot_ABC_F"/>
    <property type="match status" value="1"/>
</dbReference>
<keyword evidence="2" id="KW-0067">ATP-binding</keyword>
<keyword evidence="6" id="KW-1185">Reference proteome</keyword>
<dbReference type="InterPro" id="IPR017871">
    <property type="entry name" value="ABC_transporter-like_CS"/>
</dbReference>
<feature type="domain" description="ABC transporter" evidence="4">
    <location>
        <begin position="4"/>
        <end position="259"/>
    </location>
</feature>
<dbReference type="Proteomes" id="UP001649381">
    <property type="component" value="Unassembled WGS sequence"/>
</dbReference>
<dbReference type="InterPro" id="IPR027417">
    <property type="entry name" value="P-loop_NTPase"/>
</dbReference>
<sequence>MLILKAVNIGVEIEGKTIFENANIEIHKGDHVALVGRNGVGKTTLIKCLMGETLPTYGSVHHYVKKESWGVVCQEAALDGDMTARSFVELETQPLYEAKQQLLQSEKMLQNCPEDAKRIHMYNQALQTYLDLDGYDWESSVEQYLRQLGISEALWEVPFDQLSGGQKTRAKLARVIQRDPDCLLLDEPTNHLDAETIEWLADWLRAYKGTVLFISHERAFIDHVANVTYELSYEGTKKYVGGYTEYKRQKDHEFRSAEAAYQKQQAERNKLMEAVTNYRQWFQKAHDAASERDPFAKKKANKNMTRLKAKEAALERLEANKVKKPEQATGIHVDLVSQAFNSRTFARFEDVSFGYEAGVNVLEGMTFTIERGDRIAVVGKNGTGKTTLLKLMTGALQPTSGNVQHHPNLQTGFFMQELEGLQGDGTVLDQILHLPGMTQSDARTILACFLFKGDTVYKKLKDLSMGEKCRVAFVKLYFSNANLLVLDEPTNYLDIETRERIEDALEWYQGAVVMVSHDPYMLEKVSNRVLTLDDGFYDYRDSYQNWKQHHRRSTETQHIHNEIERLKLELSNLINQEMNTDEEEDLMGQMQALHKRIEQLKSTIN</sequence>
<dbReference type="RefSeq" id="WP_236337658.1">
    <property type="nucleotide sequence ID" value="NZ_JAKIJS010000001.1"/>
</dbReference>
<dbReference type="InterPro" id="IPR051309">
    <property type="entry name" value="ABCF_ATPase"/>
</dbReference>
<evidence type="ECO:0000256" key="1">
    <source>
        <dbReference type="ARBA" id="ARBA00022741"/>
    </source>
</evidence>